<dbReference type="PANTHER" id="PTHR11904:SF9">
    <property type="entry name" value="PURINE NUCLEOSIDE PHOSPHORYLASE-RELATED"/>
    <property type="match status" value="1"/>
</dbReference>
<keyword evidence="4" id="KW-0597">Phosphoprotein</keyword>
<dbReference type="EMBL" id="PYGC01000001">
    <property type="protein sequence ID" value="PSK85651.1"/>
    <property type="molecule type" value="Genomic_DNA"/>
</dbReference>
<dbReference type="InterPro" id="IPR035994">
    <property type="entry name" value="Nucleoside_phosphorylase_sf"/>
</dbReference>
<evidence type="ECO:0000313" key="10">
    <source>
        <dbReference type="EMBL" id="PSK85651.1"/>
    </source>
</evidence>
<dbReference type="EMBL" id="BLAU01000001">
    <property type="protein sequence ID" value="GET20271.1"/>
    <property type="molecule type" value="Genomic_DNA"/>
</dbReference>
<comment type="subunit">
    <text evidence="3">Homotrimer.</text>
</comment>
<reference evidence="9 12" key="2">
    <citation type="submission" date="2019-10" db="EMBL/GenBank/DDBJ databases">
        <title>Prolixibacter strains distinguished by the presence of nitrate reductase genes were adept at nitrate-dependent anaerobic corrosion of metallic iron and carbon steel.</title>
        <authorList>
            <person name="Iino T."/>
            <person name="Shono N."/>
            <person name="Ito K."/>
            <person name="Nakamura R."/>
            <person name="Sueoka K."/>
            <person name="Harayama S."/>
            <person name="Ohkuma M."/>
        </authorList>
    </citation>
    <scope>NUCLEOTIDE SEQUENCE [LARGE SCALE GENOMIC DNA]</scope>
    <source>
        <strain evidence="9 12">MIC1-1</strain>
    </source>
</reference>
<comment type="caution">
    <text evidence="10">The sequence shown here is derived from an EMBL/GenBank/DDBJ whole genome shotgun (WGS) entry which is preliminary data.</text>
</comment>
<keyword evidence="5 7" id="KW-0328">Glycosyltransferase</keyword>
<organism evidence="10 11">
    <name type="scientific">Prolixibacter denitrificans</name>
    <dbReference type="NCBI Taxonomy" id="1541063"/>
    <lineage>
        <taxon>Bacteria</taxon>
        <taxon>Pseudomonadati</taxon>
        <taxon>Bacteroidota</taxon>
        <taxon>Bacteroidia</taxon>
        <taxon>Marinilabiliales</taxon>
        <taxon>Prolixibacteraceae</taxon>
        <taxon>Prolixibacter</taxon>
    </lineage>
</organism>
<evidence type="ECO:0000259" key="8">
    <source>
        <dbReference type="Pfam" id="PF01048"/>
    </source>
</evidence>
<dbReference type="Gene3D" id="3.40.50.1580">
    <property type="entry name" value="Nucleoside phosphorylase domain"/>
    <property type="match status" value="1"/>
</dbReference>
<evidence type="ECO:0000313" key="12">
    <source>
        <dbReference type="Proteomes" id="UP000396862"/>
    </source>
</evidence>
<comment type="pathway">
    <text evidence="1 7">Purine metabolism; purine nucleoside salvage.</text>
</comment>
<feature type="domain" description="Nucleoside phosphorylase" evidence="8">
    <location>
        <begin position="22"/>
        <end position="268"/>
    </location>
</feature>
<comment type="similarity">
    <text evidence="2 7">Belongs to the PNP/MTAP phosphorylase family.</text>
</comment>
<sequence>MLEKIKATSTYIQEQTGYEAEVGIILGTGLGGLAKEIDIEHSLNYSDIPNFPVSTVEGHAGRLIFGHLGGKKIIAMQGRFHFYEGYSLQDVTFPVRVLRMLGVRKLIVSNASGGLNPEYKVGDIMMLTDHINMFPGNPLIGPNMEELGPRFPDMSEAYNLHLRNLARKIALKNDISLEEGVYVGVAGPTFETPAEYKMFRVLGGDAVGMSTVPEVIVARHMDIDVFGISIVTDSGVPGEIVEISHEEVQEVAMKAEPKLSLIIRELIRQM</sequence>
<dbReference type="SUPFAM" id="SSF53167">
    <property type="entry name" value="Purine and uridine phosphorylases"/>
    <property type="match status" value="1"/>
</dbReference>
<dbReference type="PANTHER" id="PTHR11904">
    <property type="entry name" value="METHYLTHIOADENOSINE/PURINE NUCLEOSIDE PHOSPHORYLASE"/>
    <property type="match status" value="1"/>
</dbReference>
<dbReference type="InterPro" id="IPR011268">
    <property type="entry name" value="Purine_phosphorylase"/>
</dbReference>
<dbReference type="RefSeq" id="WP_106540671.1">
    <property type="nucleotide sequence ID" value="NZ_BLAU01000001.1"/>
</dbReference>
<evidence type="ECO:0000256" key="7">
    <source>
        <dbReference type="PIRNR" id="PIRNR000477"/>
    </source>
</evidence>
<dbReference type="AlphaFoldDB" id="A0A2P8CL36"/>
<evidence type="ECO:0000256" key="3">
    <source>
        <dbReference type="ARBA" id="ARBA00011233"/>
    </source>
</evidence>
<dbReference type="Proteomes" id="UP000396862">
    <property type="component" value="Unassembled WGS sequence"/>
</dbReference>
<evidence type="ECO:0000256" key="6">
    <source>
        <dbReference type="ARBA" id="ARBA00022679"/>
    </source>
</evidence>
<evidence type="ECO:0000256" key="2">
    <source>
        <dbReference type="ARBA" id="ARBA00006751"/>
    </source>
</evidence>
<evidence type="ECO:0000256" key="5">
    <source>
        <dbReference type="ARBA" id="ARBA00022676"/>
    </source>
</evidence>
<dbReference type="Pfam" id="PF01048">
    <property type="entry name" value="PNP_UDP_1"/>
    <property type="match status" value="1"/>
</dbReference>
<dbReference type="CDD" id="cd09009">
    <property type="entry name" value="PNP-EcPNPII_like"/>
    <property type="match status" value="1"/>
</dbReference>
<evidence type="ECO:0000313" key="9">
    <source>
        <dbReference type="EMBL" id="GET20271.1"/>
    </source>
</evidence>
<dbReference type="FunFam" id="3.40.50.1580:FF:000010">
    <property type="entry name" value="Purine nucleoside phosphorylase"/>
    <property type="match status" value="1"/>
</dbReference>
<dbReference type="UniPathway" id="UPA00606"/>
<dbReference type="InterPro" id="IPR000845">
    <property type="entry name" value="Nucleoside_phosphorylase_d"/>
</dbReference>
<evidence type="ECO:0000256" key="4">
    <source>
        <dbReference type="ARBA" id="ARBA00022553"/>
    </source>
</evidence>
<dbReference type="PIRSF" id="PIRSF000477">
    <property type="entry name" value="PurNPase"/>
    <property type="match status" value="1"/>
</dbReference>
<comment type="function">
    <text evidence="7">The purine nucleoside phosphorylases catalyze the phosphorolytic breakdown of the N-glycosidic bond in the beta-(deoxy)ribonucleoside molecules, with the formation of the corresponding free purine bases and pentose-1-phosphate.</text>
</comment>
<dbReference type="PROSITE" id="PS01240">
    <property type="entry name" value="PNP_MTAP_2"/>
    <property type="match status" value="1"/>
</dbReference>
<dbReference type="NCBIfam" id="NF006054">
    <property type="entry name" value="PRK08202.1"/>
    <property type="match status" value="1"/>
</dbReference>
<dbReference type="InterPro" id="IPR018099">
    <property type="entry name" value="Purine_phosphorylase-2_CS"/>
</dbReference>
<protein>
    <recommendedName>
        <fullName evidence="7">Purine nucleoside phosphorylase</fullName>
        <ecNumber evidence="7">2.4.2.1</ecNumber>
    </recommendedName>
    <alternativeName>
        <fullName evidence="7">Inosine-guanosine phosphorylase</fullName>
    </alternativeName>
</protein>
<evidence type="ECO:0000313" key="11">
    <source>
        <dbReference type="Proteomes" id="UP000240621"/>
    </source>
</evidence>
<dbReference type="OrthoDB" id="1523230at2"/>
<dbReference type="GO" id="GO:0009116">
    <property type="term" value="P:nucleoside metabolic process"/>
    <property type="evidence" value="ECO:0007669"/>
    <property type="project" value="InterPro"/>
</dbReference>
<dbReference type="GO" id="GO:0005737">
    <property type="term" value="C:cytoplasm"/>
    <property type="evidence" value="ECO:0007669"/>
    <property type="project" value="TreeGrafter"/>
</dbReference>
<dbReference type="NCBIfam" id="TIGR01700">
    <property type="entry name" value="PNPH"/>
    <property type="match status" value="1"/>
</dbReference>
<accession>A0A2P8CL36</accession>
<proteinExistence type="inferred from homology"/>
<evidence type="ECO:0000256" key="1">
    <source>
        <dbReference type="ARBA" id="ARBA00005058"/>
    </source>
</evidence>
<gene>
    <name evidence="10" type="ORF">CLV93_101617</name>
    <name evidence="9" type="ORF">JCM18694_05170</name>
</gene>
<reference evidence="10 11" key="1">
    <citation type="submission" date="2018-03" db="EMBL/GenBank/DDBJ databases">
        <title>Genomic Encyclopedia of Archaeal and Bacterial Type Strains, Phase II (KMG-II): from individual species to whole genera.</title>
        <authorList>
            <person name="Goeker M."/>
        </authorList>
    </citation>
    <scope>NUCLEOTIDE SEQUENCE [LARGE SCALE GENOMIC DNA]</scope>
    <source>
        <strain evidence="10 11">DSM 27267</strain>
    </source>
</reference>
<dbReference type="InterPro" id="IPR011270">
    <property type="entry name" value="Pur_Nuc_Pase_Ino/Guo-sp"/>
</dbReference>
<name>A0A2P8CL36_9BACT</name>
<keyword evidence="12" id="KW-1185">Reference proteome</keyword>
<dbReference type="Proteomes" id="UP000240621">
    <property type="component" value="Unassembled WGS sequence"/>
</dbReference>
<dbReference type="GO" id="GO:0004731">
    <property type="term" value="F:purine-nucleoside phosphorylase activity"/>
    <property type="evidence" value="ECO:0007669"/>
    <property type="project" value="UniProtKB-EC"/>
</dbReference>
<dbReference type="NCBIfam" id="TIGR01697">
    <property type="entry name" value="PNPH-PUNA-XAPA"/>
    <property type="match status" value="1"/>
</dbReference>
<keyword evidence="6 7" id="KW-0808">Transferase</keyword>
<dbReference type="EC" id="2.4.2.1" evidence="7"/>